<comment type="similarity">
    <text evidence="1 4">Belongs to the short-chain dehydrogenases/reductases (SDR) family.</text>
</comment>
<evidence type="ECO:0000256" key="2">
    <source>
        <dbReference type="ARBA" id="ARBA00022857"/>
    </source>
</evidence>
<organism evidence="5 6">
    <name type="scientific">Mesorhizobium erdmanii</name>
    <dbReference type="NCBI Taxonomy" id="1777866"/>
    <lineage>
        <taxon>Bacteria</taxon>
        <taxon>Pseudomonadati</taxon>
        <taxon>Pseudomonadota</taxon>
        <taxon>Alphaproteobacteria</taxon>
        <taxon>Hyphomicrobiales</taxon>
        <taxon>Phyllobacteriaceae</taxon>
        <taxon>Mesorhizobium</taxon>
    </lineage>
</organism>
<dbReference type="RefSeq" id="WP_064989006.1">
    <property type="nucleotide sequence ID" value="NZ_CP033361.1"/>
</dbReference>
<evidence type="ECO:0000313" key="6">
    <source>
        <dbReference type="Proteomes" id="UP000503339"/>
    </source>
</evidence>
<reference evidence="5 6" key="1">
    <citation type="submission" date="2018-10" db="EMBL/GenBank/DDBJ databases">
        <authorList>
            <person name="Perry B.J."/>
            <person name="Sullivan J.T."/>
            <person name="Murphy R.J.T."/>
            <person name="Ramsay J.P."/>
            <person name="Ronson C.W."/>
        </authorList>
    </citation>
    <scope>NUCLEOTIDE SEQUENCE [LARGE SCALE GENOMIC DNA]</scope>
    <source>
        <strain evidence="5 6">NZP2014</strain>
    </source>
</reference>
<dbReference type="AlphaFoldDB" id="A0A6M7UUJ8"/>
<evidence type="ECO:0000256" key="1">
    <source>
        <dbReference type="ARBA" id="ARBA00006484"/>
    </source>
</evidence>
<keyword evidence="2" id="KW-0521">NADP</keyword>
<dbReference type="KEGG" id="merd:EB233_10295"/>
<dbReference type="GO" id="GO:0016491">
    <property type="term" value="F:oxidoreductase activity"/>
    <property type="evidence" value="ECO:0007669"/>
    <property type="project" value="UniProtKB-KW"/>
</dbReference>
<dbReference type="PANTHER" id="PTHR43490:SF99">
    <property type="entry name" value="SHORT-CHAIN DEHYDROGENASE_REDUCTASE"/>
    <property type="match status" value="1"/>
</dbReference>
<dbReference type="InterPro" id="IPR036291">
    <property type="entry name" value="NAD(P)-bd_dom_sf"/>
</dbReference>
<dbReference type="Proteomes" id="UP000503339">
    <property type="component" value="Chromosome"/>
</dbReference>
<dbReference type="PANTHER" id="PTHR43490">
    <property type="entry name" value="(+)-NEOMENTHOL DEHYDROGENASE"/>
    <property type="match status" value="1"/>
</dbReference>
<dbReference type="EMBL" id="CP033361">
    <property type="protein sequence ID" value="QKC79727.1"/>
    <property type="molecule type" value="Genomic_DNA"/>
</dbReference>
<dbReference type="Gene3D" id="3.40.50.720">
    <property type="entry name" value="NAD(P)-binding Rossmann-like Domain"/>
    <property type="match status" value="1"/>
</dbReference>
<dbReference type="PRINTS" id="PR00081">
    <property type="entry name" value="GDHRDH"/>
</dbReference>
<evidence type="ECO:0000256" key="4">
    <source>
        <dbReference type="RuleBase" id="RU000363"/>
    </source>
</evidence>
<evidence type="ECO:0000256" key="3">
    <source>
        <dbReference type="ARBA" id="ARBA00023002"/>
    </source>
</evidence>
<gene>
    <name evidence="5" type="ORF">EB233_10295</name>
</gene>
<keyword evidence="3" id="KW-0560">Oxidoreductase</keyword>
<protein>
    <submittedName>
        <fullName evidence="5">SDR family NAD(P)-dependent oxidoreductase</fullName>
    </submittedName>
</protein>
<proteinExistence type="inferred from homology"/>
<dbReference type="PRINTS" id="PR00080">
    <property type="entry name" value="SDRFAMILY"/>
</dbReference>
<keyword evidence="6" id="KW-1185">Reference proteome</keyword>
<accession>A0A6M7UUJ8</accession>
<dbReference type="Pfam" id="PF00106">
    <property type="entry name" value="adh_short"/>
    <property type="match status" value="1"/>
</dbReference>
<dbReference type="InterPro" id="IPR002347">
    <property type="entry name" value="SDR_fam"/>
</dbReference>
<sequence>MTTQMNALVTGANKGIGLETVRRLGGTGLKAWLGARDAGRGEAAAKALRDDGLDVEWLELDVSSDDSVAAAARTLTARVSSLDVLVNNAGIAPGYVDALGPNGRYERPPSREDVADMKATYDVNVFGPVRVTQAFLPLLLASPAARIVMVSSYLGSIARAAGNGQSPNVMGYGSSKTALNAITVAFAKELSSRGIMVNAAAPGYTATDLNANKGGRTVQQAAGIIVQLATLEAGGPTGGYFDENGSLPW</sequence>
<dbReference type="SUPFAM" id="SSF51735">
    <property type="entry name" value="NAD(P)-binding Rossmann-fold domains"/>
    <property type="match status" value="1"/>
</dbReference>
<evidence type="ECO:0000313" key="5">
    <source>
        <dbReference type="EMBL" id="QKC79727.1"/>
    </source>
</evidence>
<name>A0A6M7UUJ8_9HYPH</name>